<keyword evidence="5" id="KW-1185">Reference proteome</keyword>
<feature type="compositionally biased region" description="Acidic residues" evidence="2">
    <location>
        <begin position="78"/>
        <end position="105"/>
    </location>
</feature>
<protein>
    <submittedName>
        <fullName evidence="4">Family 16 glycosylhydrolase</fullName>
    </submittedName>
</protein>
<evidence type="ECO:0000256" key="2">
    <source>
        <dbReference type="SAM" id="MobiDB-lite"/>
    </source>
</evidence>
<reference evidence="4 5" key="1">
    <citation type="submission" date="2024-03" db="EMBL/GenBank/DDBJ databases">
        <title>Draft genome sequence of Pseudonocardia nematodicida JCM 31783.</title>
        <authorList>
            <person name="Butdee W."/>
            <person name="Duangmal K."/>
        </authorList>
    </citation>
    <scope>NUCLEOTIDE SEQUENCE [LARGE SCALE GENOMIC DNA]</scope>
    <source>
        <strain evidence="4 5">JCM 31783</strain>
    </source>
</reference>
<dbReference type="InterPro" id="IPR000757">
    <property type="entry name" value="Beta-glucanase-like"/>
</dbReference>
<evidence type="ECO:0000313" key="4">
    <source>
        <dbReference type="EMBL" id="MEQ3554568.1"/>
    </source>
</evidence>
<dbReference type="RefSeq" id="WP_349301641.1">
    <property type="nucleotide sequence ID" value="NZ_JBEDNQ010000015.1"/>
</dbReference>
<dbReference type="Proteomes" id="UP001494902">
    <property type="component" value="Unassembled WGS sequence"/>
</dbReference>
<feature type="domain" description="GH16" evidence="3">
    <location>
        <begin position="191"/>
        <end position="396"/>
    </location>
</feature>
<dbReference type="PROSITE" id="PS51762">
    <property type="entry name" value="GH16_2"/>
    <property type="match status" value="1"/>
</dbReference>
<feature type="compositionally biased region" description="Low complexity" evidence="2">
    <location>
        <begin position="148"/>
        <end position="188"/>
    </location>
</feature>
<dbReference type="InterPro" id="IPR050546">
    <property type="entry name" value="Glycosyl_Hydrlase_16"/>
</dbReference>
<dbReference type="Pfam" id="PF00722">
    <property type="entry name" value="Glyco_hydro_16"/>
    <property type="match status" value="1"/>
</dbReference>
<evidence type="ECO:0000256" key="1">
    <source>
        <dbReference type="ARBA" id="ARBA00006865"/>
    </source>
</evidence>
<dbReference type="InterPro" id="IPR013320">
    <property type="entry name" value="ConA-like_dom_sf"/>
</dbReference>
<dbReference type="PANTHER" id="PTHR10963">
    <property type="entry name" value="GLYCOSYL HYDROLASE-RELATED"/>
    <property type="match status" value="1"/>
</dbReference>
<dbReference type="PANTHER" id="PTHR10963:SF55">
    <property type="entry name" value="GLYCOSIDE HYDROLASE FAMILY 16 PROTEIN"/>
    <property type="match status" value="1"/>
</dbReference>
<gene>
    <name evidence="4" type="ORF">WIS52_29215</name>
</gene>
<evidence type="ECO:0000259" key="3">
    <source>
        <dbReference type="PROSITE" id="PS51762"/>
    </source>
</evidence>
<dbReference type="EMBL" id="JBEDNQ010000015">
    <property type="protein sequence ID" value="MEQ3554568.1"/>
    <property type="molecule type" value="Genomic_DNA"/>
</dbReference>
<dbReference type="SUPFAM" id="SSF49899">
    <property type="entry name" value="Concanavalin A-like lectins/glucanases"/>
    <property type="match status" value="1"/>
</dbReference>
<accession>A0ABV1KLZ1</accession>
<feature type="region of interest" description="Disordered" evidence="2">
    <location>
        <begin position="29"/>
        <end position="199"/>
    </location>
</feature>
<dbReference type="Gene3D" id="2.60.120.200">
    <property type="match status" value="1"/>
</dbReference>
<comment type="similarity">
    <text evidence="1">Belongs to the glycosyl hydrolase 16 family.</text>
</comment>
<organism evidence="4 5">
    <name type="scientific">Pseudonocardia nematodicida</name>
    <dbReference type="NCBI Taxonomy" id="1206997"/>
    <lineage>
        <taxon>Bacteria</taxon>
        <taxon>Bacillati</taxon>
        <taxon>Actinomycetota</taxon>
        <taxon>Actinomycetes</taxon>
        <taxon>Pseudonocardiales</taxon>
        <taxon>Pseudonocardiaceae</taxon>
        <taxon>Pseudonocardia</taxon>
    </lineage>
</organism>
<feature type="compositionally biased region" description="Basic and acidic residues" evidence="2">
    <location>
        <begin position="130"/>
        <end position="147"/>
    </location>
</feature>
<name>A0ABV1KLZ1_9PSEU</name>
<sequence>MTADELERLLTRLVTQGMTVLVLLAGSGGQAVEPAPDGTGAPVSLERGAPGADDPRCVLTVPGDAVATGSGDAPAGEAGDDDAGDTPDPDAPDPDTPDPDATDLDDAARDQAPGDSGIPGSGRPDTAPPDGERDPGRRDGAGSRTAEDPCPTGPGAAAPSGDGSTGSSRDTAGSGVTGGTAADGPTAAERFGWGQPVRADDFDGDLSSWSIYDGPGHAGNGRRTPDAVSVADGVLTITGDGDGNTAGMAWTGGSQQYGRWEGRVRAPASDPSYNALLLLWPTAENFPVGGEIDFMEMMDPSRQRTDIFVHYGPDNSQIHGEVEIDGTTWRNWAVEWTPEHITAYVDGEEWFTTTDPQVQPPGPMHLCIQLDWFPSGDSVQESRMEVDWVRQYTLDS</sequence>
<evidence type="ECO:0000313" key="5">
    <source>
        <dbReference type="Proteomes" id="UP001494902"/>
    </source>
</evidence>
<proteinExistence type="inferred from homology"/>
<dbReference type="CDD" id="cd00413">
    <property type="entry name" value="Glyco_hydrolase_16"/>
    <property type="match status" value="1"/>
</dbReference>
<comment type="caution">
    <text evidence="4">The sequence shown here is derived from an EMBL/GenBank/DDBJ whole genome shotgun (WGS) entry which is preliminary data.</text>
</comment>